<comment type="similarity">
    <text evidence="2">Belongs to the binding-protein-dependent transport system permease family. CysTW subfamily.</text>
</comment>
<dbReference type="InterPro" id="IPR058089">
    <property type="entry name" value="EgtUBC_SBD"/>
</dbReference>
<dbReference type="PANTHER" id="PTHR30177:SF4">
    <property type="entry name" value="OSMOPROTECTANT IMPORT PERMEASE PROTEIN OSMW"/>
    <property type="match status" value="1"/>
</dbReference>
<dbReference type="Pfam" id="PF00528">
    <property type="entry name" value="BPD_transp_1"/>
    <property type="match status" value="1"/>
</dbReference>
<feature type="transmembrane region" description="Helical" evidence="10">
    <location>
        <begin position="183"/>
        <end position="202"/>
    </location>
</feature>
<dbReference type="InterPro" id="IPR007210">
    <property type="entry name" value="ABC_Gly_betaine_transp_sub-bd"/>
</dbReference>
<comment type="similarity">
    <text evidence="9">In the N-terminal section; belongs to the binding-protein-dependent transport system permease family.</text>
</comment>
<evidence type="ECO:0000313" key="12">
    <source>
        <dbReference type="EMBL" id="QQK80000.1"/>
    </source>
</evidence>
<dbReference type="Proteomes" id="UP000595349">
    <property type="component" value="Chromosome"/>
</dbReference>
<dbReference type="KEGG" id="scib:HUG20_08940"/>
<dbReference type="PANTHER" id="PTHR30177">
    <property type="entry name" value="GLYCINE BETAINE/L-PROLINE TRANSPORT SYSTEM PERMEASE PROTEIN PROW"/>
    <property type="match status" value="1"/>
</dbReference>
<dbReference type="Gene3D" id="3.40.190.10">
    <property type="entry name" value="Periplasmic binding protein-like II"/>
    <property type="match status" value="1"/>
</dbReference>
<name>A0A7T7CFD0_9BACI</name>
<dbReference type="RefSeq" id="WP_281392543.1">
    <property type="nucleotide sequence ID" value="NZ_CP054706.1"/>
</dbReference>
<evidence type="ECO:0000256" key="1">
    <source>
        <dbReference type="ARBA" id="ARBA00004651"/>
    </source>
</evidence>
<comment type="similarity">
    <text evidence="8">In the C-terminal section; belongs to the OsmX family.</text>
</comment>
<feature type="transmembrane region" description="Helical" evidence="10">
    <location>
        <begin position="27"/>
        <end position="47"/>
    </location>
</feature>
<evidence type="ECO:0000256" key="5">
    <source>
        <dbReference type="ARBA" id="ARBA00022970"/>
    </source>
</evidence>
<evidence type="ECO:0000256" key="10">
    <source>
        <dbReference type="RuleBase" id="RU363032"/>
    </source>
</evidence>
<evidence type="ECO:0000259" key="11">
    <source>
        <dbReference type="PROSITE" id="PS50928"/>
    </source>
</evidence>
<dbReference type="InterPro" id="IPR051204">
    <property type="entry name" value="ABC_transp_perm/SBD"/>
</dbReference>
<gene>
    <name evidence="12" type="ORF">HUG20_08940</name>
</gene>
<dbReference type="GO" id="GO:0006865">
    <property type="term" value="P:amino acid transport"/>
    <property type="evidence" value="ECO:0007669"/>
    <property type="project" value="UniProtKB-KW"/>
</dbReference>
<evidence type="ECO:0000256" key="4">
    <source>
        <dbReference type="ARBA" id="ARBA00022692"/>
    </source>
</evidence>
<keyword evidence="4 10" id="KW-0812">Transmembrane</keyword>
<keyword evidence="6 10" id="KW-1133">Transmembrane helix</keyword>
<dbReference type="AlphaFoldDB" id="A0A7T7CFD0"/>
<evidence type="ECO:0000256" key="6">
    <source>
        <dbReference type="ARBA" id="ARBA00022989"/>
    </source>
</evidence>
<keyword evidence="3 10" id="KW-0813">Transport</keyword>
<proteinExistence type="inferred from homology"/>
<feature type="transmembrane region" description="Helical" evidence="10">
    <location>
        <begin position="138"/>
        <end position="163"/>
    </location>
</feature>
<dbReference type="PROSITE" id="PS50928">
    <property type="entry name" value="ABC_TM1"/>
    <property type="match status" value="1"/>
</dbReference>
<reference evidence="12 13" key="1">
    <citation type="submission" date="2020-06" db="EMBL/GenBank/DDBJ databases">
        <title>Genomic analysis of Salicibibacter sp. NKC21-4.</title>
        <authorList>
            <person name="Oh Y.J."/>
        </authorList>
    </citation>
    <scope>NUCLEOTIDE SEQUENCE [LARGE SCALE GENOMIC DNA]</scope>
    <source>
        <strain evidence="12 13">NKC21-4</strain>
    </source>
</reference>
<dbReference type="GO" id="GO:0031460">
    <property type="term" value="P:glycine betaine transport"/>
    <property type="evidence" value="ECO:0007669"/>
    <property type="project" value="TreeGrafter"/>
</dbReference>
<dbReference type="InterPro" id="IPR000515">
    <property type="entry name" value="MetI-like"/>
</dbReference>
<keyword evidence="7 10" id="KW-0472">Membrane</keyword>
<dbReference type="CDD" id="cd06261">
    <property type="entry name" value="TM_PBP2"/>
    <property type="match status" value="1"/>
</dbReference>
<protein>
    <submittedName>
        <fullName evidence="12">ABC transporter permease/substrate-binding protein</fullName>
    </submittedName>
</protein>
<evidence type="ECO:0000256" key="8">
    <source>
        <dbReference type="ARBA" id="ARBA00035642"/>
    </source>
</evidence>
<dbReference type="GO" id="GO:0022857">
    <property type="term" value="F:transmembrane transporter activity"/>
    <property type="evidence" value="ECO:0007669"/>
    <property type="project" value="InterPro"/>
</dbReference>
<dbReference type="Gene3D" id="3.40.190.120">
    <property type="entry name" value="Osmoprotection protein (prox), domain 2"/>
    <property type="match status" value="1"/>
</dbReference>
<keyword evidence="13" id="KW-1185">Reference proteome</keyword>
<feature type="domain" description="ABC transmembrane type-1" evidence="11">
    <location>
        <begin position="23"/>
        <end position="202"/>
    </location>
</feature>
<dbReference type="InterPro" id="IPR035906">
    <property type="entry name" value="MetI-like_sf"/>
</dbReference>
<dbReference type="GO" id="GO:0043190">
    <property type="term" value="C:ATP-binding cassette (ABC) transporter complex"/>
    <property type="evidence" value="ECO:0007669"/>
    <property type="project" value="InterPro"/>
</dbReference>
<dbReference type="Gene3D" id="1.10.3720.10">
    <property type="entry name" value="MetI-like"/>
    <property type="match status" value="1"/>
</dbReference>
<dbReference type="CDD" id="cd13610">
    <property type="entry name" value="PBP2_ChoS"/>
    <property type="match status" value="1"/>
</dbReference>
<dbReference type="Pfam" id="PF04069">
    <property type="entry name" value="OpuAC"/>
    <property type="match status" value="1"/>
</dbReference>
<dbReference type="SUPFAM" id="SSF161098">
    <property type="entry name" value="MetI-like"/>
    <property type="match status" value="1"/>
</dbReference>
<accession>A0A7T7CFD0</accession>
<organism evidence="12 13">
    <name type="scientific">Salicibibacter cibi</name>
    <dbReference type="NCBI Taxonomy" id="2743001"/>
    <lineage>
        <taxon>Bacteria</taxon>
        <taxon>Bacillati</taxon>
        <taxon>Bacillota</taxon>
        <taxon>Bacilli</taxon>
        <taxon>Bacillales</taxon>
        <taxon>Bacillaceae</taxon>
        <taxon>Salicibibacter</taxon>
    </lineage>
</organism>
<feature type="transmembrane region" description="Helical" evidence="10">
    <location>
        <begin position="214"/>
        <end position="232"/>
    </location>
</feature>
<evidence type="ECO:0000256" key="9">
    <source>
        <dbReference type="ARBA" id="ARBA00035652"/>
    </source>
</evidence>
<feature type="transmembrane region" description="Helical" evidence="10">
    <location>
        <begin position="54"/>
        <end position="72"/>
    </location>
</feature>
<dbReference type="FunFam" id="1.10.3720.10:FF:000001">
    <property type="entry name" value="Glycine betaine ABC transporter, permease"/>
    <property type="match status" value="1"/>
</dbReference>
<evidence type="ECO:0000256" key="3">
    <source>
        <dbReference type="ARBA" id="ARBA00022448"/>
    </source>
</evidence>
<dbReference type="EMBL" id="CP054706">
    <property type="protein sequence ID" value="QQK80000.1"/>
    <property type="molecule type" value="Genomic_DNA"/>
</dbReference>
<comment type="subcellular location">
    <subcellularLocation>
        <location evidence="1 10">Cell membrane</location>
        <topology evidence="1 10">Multi-pass membrane protein</topology>
    </subcellularLocation>
</comment>
<dbReference type="SUPFAM" id="SSF53850">
    <property type="entry name" value="Periplasmic binding protein-like II"/>
    <property type="match status" value="1"/>
</dbReference>
<evidence type="ECO:0000256" key="2">
    <source>
        <dbReference type="ARBA" id="ARBA00007069"/>
    </source>
</evidence>
<evidence type="ECO:0000313" key="13">
    <source>
        <dbReference type="Proteomes" id="UP000595349"/>
    </source>
</evidence>
<sequence>MTDAIRELLYLFADQQESLVESLWEHVQMSLISLLCAILIAVPLGIFLTRTRRLAEPVIGVAAILQTIPSLALLGFMIIFFGIGTVPAIIALTAYALLPILRNTYTGIREIDPSIKEAATGMGMSPARRLRKVELPMAMPVVMAGIRTSMVLIIGTATLAALIGAGGLGDLIMTGIQRADQSYILLGAIPAAILALLFDFVLRWTEKAKRSFMTFSIVMGAAFLIVIAPAIVSTQQEDIVVGGKLDAEPEILANMYKRLIEKNTDLSVDVQAGLGGTDIVFDALLVGDIDIYPEFTGTAYVDLLEEDPSGMNEEEVYEATKEGIEEAYNVIYLDPMAYNNTYALAVSETIGEEYELETVSDLESYQHALTAGFTFEFLDRPDDGYESVVDTYGFELADVNGLDPGLRSQAVEEGEVEVIDAYSTDAYLVEYDMIVLEDDEELFPPYQGAPLMREDVLHEHPELEEILNTLAGEISDEDMQEMNYLVDYEDANPEEVAEDYLQENGFLQ</sequence>
<evidence type="ECO:0000256" key="7">
    <source>
        <dbReference type="ARBA" id="ARBA00023136"/>
    </source>
</evidence>
<keyword evidence="5" id="KW-0029">Amino-acid transport</keyword>
<feature type="transmembrane region" description="Helical" evidence="10">
    <location>
        <begin position="78"/>
        <end position="101"/>
    </location>
</feature>